<dbReference type="InterPro" id="IPR023430">
    <property type="entry name" value="Pept_HybD-like_dom_sf"/>
</dbReference>
<evidence type="ECO:0000313" key="1">
    <source>
        <dbReference type="EMBL" id="TDP81530.1"/>
    </source>
</evidence>
<proteinExistence type="predicted"/>
<organism evidence="1 2">
    <name type="scientific">Oharaeibacter diazotrophicus</name>
    <dbReference type="NCBI Taxonomy" id="1920512"/>
    <lineage>
        <taxon>Bacteria</taxon>
        <taxon>Pseudomonadati</taxon>
        <taxon>Pseudomonadota</taxon>
        <taxon>Alphaproteobacteria</taxon>
        <taxon>Hyphomicrobiales</taxon>
        <taxon>Pleomorphomonadaceae</taxon>
        <taxon>Oharaeibacter</taxon>
    </lineage>
</organism>
<dbReference type="OrthoDB" id="9792731at2"/>
<dbReference type="GO" id="GO:0016485">
    <property type="term" value="P:protein processing"/>
    <property type="evidence" value="ECO:0007669"/>
    <property type="project" value="TreeGrafter"/>
</dbReference>
<dbReference type="PANTHER" id="PTHR30302:SF5">
    <property type="entry name" value="SLR1876 PROTEIN"/>
    <property type="match status" value="1"/>
</dbReference>
<comment type="caution">
    <text evidence="1">The sequence shown here is derived from an EMBL/GenBank/DDBJ whole genome shotgun (WGS) entry which is preliminary data.</text>
</comment>
<sequence>MTAVLVLAWGNRSRGDDALGPVVLDRLAATARPGVTLVEDYQLQLEHALDVAAADLVLFVDAGHGTPAPFSFAEVPADDDPASPFSHALAPAALLGVCRRVGAKVPAAFVLAIRGEEFGLGTPLSAAAAARADAAAGFAATLLDRPDAAAWRARVDASDVVAVS</sequence>
<dbReference type="RefSeq" id="WP_126540703.1">
    <property type="nucleotide sequence ID" value="NZ_BSPM01000002.1"/>
</dbReference>
<name>A0A4R6R6G4_9HYPH</name>
<keyword evidence="2" id="KW-1185">Reference proteome</keyword>
<keyword evidence="1" id="KW-0378">Hydrolase</keyword>
<dbReference type="NCBIfam" id="TIGR00072">
    <property type="entry name" value="hydrog_prot"/>
    <property type="match status" value="1"/>
</dbReference>
<dbReference type="EMBL" id="SNXY01000012">
    <property type="protein sequence ID" value="TDP81530.1"/>
    <property type="molecule type" value="Genomic_DNA"/>
</dbReference>
<dbReference type="InterPro" id="IPR000671">
    <property type="entry name" value="Peptidase_A31"/>
</dbReference>
<dbReference type="Gene3D" id="3.40.50.1450">
    <property type="entry name" value="HybD-like"/>
    <property type="match status" value="1"/>
</dbReference>
<protein>
    <submittedName>
        <fullName evidence="1">Hydrogenase maturation protease</fullName>
    </submittedName>
</protein>
<dbReference type="SUPFAM" id="SSF53163">
    <property type="entry name" value="HybD-like"/>
    <property type="match status" value="1"/>
</dbReference>
<reference evidence="1 2" key="1">
    <citation type="submission" date="2019-03" db="EMBL/GenBank/DDBJ databases">
        <title>Genomic Encyclopedia of Type Strains, Phase IV (KMG-IV): sequencing the most valuable type-strain genomes for metagenomic binning, comparative biology and taxonomic classification.</title>
        <authorList>
            <person name="Goeker M."/>
        </authorList>
    </citation>
    <scope>NUCLEOTIDE SEQUENCE [LARGE SCALE GENOMIC DNA]</scope>
    <source>
        <strain evidence="1 2">DSM 102969</strain>
    </source>
</reference>
<dbReference type="AlphaFoldDB" id="A0A4R6R6G4"/>
<dbReference type="Proteomes" id="UP000294547">
    <property type="component" value="Unassembled WGS sequence"/>
</dbReference>
<accession>A0A4R6R6G4</accession>
<gene>
    <name evidence="1" type="ORF">EDD54_4400</name>
</gene>
<dbReference type="GO" id="GO:0004175">
    <property type="term" value="F:endopeptidase activity"/>
    <property type="evidence" value="ECO:0007669"/>
    <property type="project" value="TreeGrafter"/>
</dbReference>
<evidence type="ECO:0000313" key="2">
    <source>
        <dbReference type="Proteomes" id="UP000294547"/>
    </source>
</evidence>
<dbReference type="GO" id="GO:0008047">
    <property type="term" value="F:enzyme activator activity"/>
    <property type="evidence" value="ECO:0007669"/>
    <property type="project" value="InterPro"/>
</dbReference>
<keyword evidence="1" id="KW-0645">Protease</keyword>
<dbReference type="PANTHER" id="PTHR30302">
    <property type="entry name" value="HYDROGENASE 1 MATURATION PROTEASE"/>
    <property type="match status" value="1"/>
</dbReference>